<evidence type="ECO:0000313" key="13">
    <source>
        <dbReference type="Proteomes" id="UP000607397"/>
    </source>
</evidence>
<evidence type="ECO:0000256" key="3">
    <source>
        <dbReference type="ARBA" id="ARBA00022741"/>
    </source>
</evidence>
<dbReference type="InterPro" id="IPR014758">
    <property type="entry name" value="Met-tRNA_synth"/>
</dbReference>
<keyword evidence="8" id="KW-0963">Cytoplasm</keyword>
<dbReference type="Gene3D" id="1.10.730.10">
    <property type="entry name" value="Isoleucyl-tRNA Synthetase, Domain 1"/>
    <property type="match status" value="1"/>
</dbReference>
<keyword evidence="6 8" id="KW-0030">Aminoacyl-tRNA synthetase</keyword>
<evidence type="ECO:0000256" key="1">
    <source>
        <dbReference type="ARBA" id="ARBA00003314"/>
    </source>
</evidence>
<dbReference type="InterPro" id="IPR041872">
    <property type="entry name" value="Anticodon_Met"/>
</dbReference>
<dbReference type="InterPro" id="IPR015413">
    <property type="entry name" value="Methionyl/Leucyl_tRNA_Synth"/>
</dbReference>
<evidence type="ECO:0000256" key="4">
    <source>
        <dbReference type="ARBA" id="ARBA00022840"/>
    </source>
</evidence>
<feature type="short sequence motif" description="'HIGH' region" evidence="8">
    <location>
        <begin position="16"/>
        <end position="26"/>
    </location>
</feature>
<feature type="binding site" evidence="8">
    <location>
        <position position="152"/>
    </location>
    <ligand>
        <name>Zn(2+)</name>
        <dbReference type="ChEBI" id="CHEBI:29105"/>
    </ligand>
</feature>
<dbReference type="SUPFAM" id="SSF52374">
    <property type="entry name" value="Nucleotidylyl transferase"/>
    <property type="match status" value="1"/>
</dbReference>
<evidence type="ECO:0000259" key="10">
    <source>
        <dbReference type="Pfam" id="PF09334"/>
    </source>
</evidence>
<dbReference type="SUPFAM" id="SSF47323">
    <property type="entry name" value="Anticodon-binding domain of a subclass of class I aminoacyl-tRNA synthetases"/>
    <property type="match status" value="1"/>
</dbReference>
<feature type="binding site" evidence="8">
    <location>
        <position position="149"/>
    </location>
    <ligand>
        <name>Zn(2+)</name>
        <dbReference type="ChEBI" id="CHEBI:29105"/>
    </ligand>
</feature>
<gene>
    <name evidence="8" type="primary">metG</name>
    <name evidence="12" type="ORF">GS597_11460</name>
</gene>
<evidence type="ECO:0000256" key="8">
    <source>
        <dbReference type="HAMAP-Rule" id="MF_01228"/>
    </source>
</evidence>
<dbReference type="Pfam" id="PF19303">
    <property type="entry name" value="Anticodon_3"/>
    <property type="match status" value="1"/>
</dbReference>
<dbReference type="RefSeq" id="WP_161825588.1">
    <property type="nucleotide sequence ID" value="NZ_WVIC01000021.1"/>
</dbReference>
<name>A0A8K2A0C4_9CYAN</name>
<reference evidence="12" key="1">
    <citation type="submission" date="2019-12" db="EMBL/GenBank/DDBJ databases">
        <title>High-Quality draft genome sequences of three cyanobacteria isolated from the limestone walls of the Old Cathedral of Coimbra.</title>
        <authorList>
            <person name="Tiago I."/>
            <person name="Soares F."/>
            <person name="Portugal A."/>
        </authorList>
    </citation>
    <scope>NUCLEOTIDE SEQUENCE [LARGE SCALE GENOMIC DNA]</scope>
    <source>
        <strain evidence="12">C</strain>
    </source>
</reference>
<evidence type="ECO:0000313" key="12">
    <source>
        <dbReference type="EMBL" id="NCJ07112.1"/>
    </source>
</evidence>
<dbReference type="InterPro" id="IPR014729">
    <property type="entry name" value="Rossmann-like_a/b/a_fold"/>
</dbReference>
<feature type="domain" description="Methionyl-tRNA synthetase anticodon-binding" evidence="11">
    <location>
        <begin position="406"/>
        <end position="487"/>
    </location>
</feature>
<dbReference type="InterPro" id="IPR023457">
    <property type="entry name" value="Met-tRNA_synth_2"/>
</dbReference>
<dbReference type="AlphaFoldDB" id="A0A8K2A0C4"/>
<keyword evidence="4 8" id="KW-0067">ATP-binding</keyword>
<sequence length="541" mass="62067">MTLDQKPRFSITTPLYYVNALPHIGSAYTTIAADAIARYYRLQGHDVLLITGTDEHGQKIERTAKQLGRSPQDHCDQIAAGFIDLWQRLNIQYDRFSRTTSDRHHQIVNEFFQRVWDRGDIYPGQQQGWYCVDCEEFKDEKELLPEHYCPIHTHRQAEWRDEENYFFRLSAYQDTLLDFYAHNPDFIQPAIRRNEVLSFVSQGLRDFSISRRHVDWGFPVPIAPDQTLYVWFDALLGYITALLDAETTPSLDHALTPWWPINLHLIGKDILRFHAVYWPAMLMSAELPLPQQVFGHGFLTKEGQKMGKSLGNTLDPYELVNRYGADAVRYYFLKEIEFGRDGDFSETRFINILNADLANDLGNLLNRTLKMAFKYCDGTVPPISEPEQSQPPFLANFIATIGSEVAQAYQSLNFSHACHLALTLVKAGNKFVDEQAPWTLYKQQEITQVHRVLYGVLEAVRLAAYLLAPIVPDLSTQVYIQLGLEIDFQAQPQKQTPKQLQAPLNITYINQSQWGVLQPGQPLGMPQPVFQKLEPLSVTTA</sequence>
<keyword evidence="2 8" id="KW-0436">Ligase</keyword>
<comment type="caution">
    <text evidence="12">The sequence shown here is derived from an EMBL/GenBank/DDBJ whole genome shotgun (WGS) entry which is preliminary data.</text>
</comment>
<dbReference type="InterPro" id="IPR033911">
    <property type="entry name" value="MetRS_core"/>
</dbReference>
<comment type="catalytic activity">
    <reaction evidence="7 8">
        <text>tRNA(Met) + L-methionine + ATP = L-methionyl-tRNA(Met) + AMP + diphosphate</text>
        <dbReference type="Rhea" id="RHEA:13481"/>
        <dbReference type="Rhea" id="RHEA-COMP:9667"/>
        <dbReference type="Rhea" id="RHEA-COMP:9698"/>
        <dbReference type="ChEBI" id="CHEBI:30616"/>
        <dbReference type="ChEBI" id="CHEBI:33019"/>
        <dbReference type="ChEBI" id="CHEBI:57844"/>
        <dbReference type="ChEBI" id="CHEBI:78442"/>
        <dbReference type="ChEBI" id="CHEBI:78530"/>
        <dbReference type="ChEBI" id="CHEBI:456215"/>
        <dbReference type="EC" id="6.1.1.10"/>
    </reaction>
</comment>
<dbReference type="EMBL" id="WVIC01000021">
    <property type="protein sequence ID" value="NCJ07112.1"/>
    <property type="molecule type" value="Genomic_DNA"/>
</dbReference>
<evidence type="ECO:0000259" key="11">
    <source>
        <dbReference type="Pfam" id="PF19303"/>
    </source>
</evidence>
<dbReference type="NCBIfam" id="TIGR00398">
    <property type="entry name" value="metG"/>
    <property type="match status" value="1"/>
</dbReference>
<feature type="binding site" evidence="8">
    <location>
        <position position="131"/>
    </location>
    <ligand>
        <name>Zn(2+)</name>
        <dbReference type="ChEBI" id="CHEBI:29105"/>
    </ligand>
</feature>
<dbReference type="Pfam" id="PF09334">
    <property type="entry name" value="tRNA-synt_1g"/>
    <property type="match status" value="1"/>
</dbReference>
<dbReference type="HAMAP" id="MF_01228">
    <property type="entry name" value="Met_tRNA_synth_type2"/>
    <property type="match status" value="1"/>
</dbReference>
<evidence type="ECO:0000256" key="6">
    <source>
        <dbReference type="ARBA" id="ARBA00023146"/>
    </source>
</evidence>
<proteinExistence type="inferred from homology"/>
<dbReference type="PANTHER" id="PTHR43326">
    <property type="entry name" value="METHIONYL-TRNA SYNTHETASE"/>
    <property type="match status" value="1"/>
</dbReference>
<dbReference type="PANTHER" id="PTHR43326:SF1">
    <property type="entry name" value="METHIONINE--TRNA LIGASE, MITOCHONDRIAL"/>
    <property type="match status" value="1"/>
</dbReference>
<comment type="function">
    <text evidence="1 8">Is required not only for elongation of protein synthesis but also for the initiation of all mRNA translation through initiator tRNA(fMet) aminoacylation.</text>
</comment>
<dbReference type="GO" id="GO:0004825">
    <property type="term" value="F:methionine-tRNA ligase activity"/>
    <property type="evidence" value="ECO:0007669"/>
    <property type="project" value="UniProtKB-UniRule"/>
</dbReference>
<dbReference type="Gene3D" id="2.170.220.10">
    <property type="match status" value="1"/>
</dbReference>
<feature type="short sequence motif" description="'KMSKS' region" evidence="8">
    <location>
        <begin position="305"/>
        <end position="309"/>
    </location>
</feature>
<keyword evidence="5 8" id="KW-0648">Protein biosynthesis</keyword>
<comment type="similarity">
    <text evidence="9">Belongs to the class-I aminoacyl-tRNA synthetase family.</text>
</comment>
<dbReference type="GO" id="GO:0005524">
    <property type="term" value="F:ATP binding"/>
    <property type="evidence" value="ECO:0007669"/>
    <property type="project" value="UniProtKB-UniRule"/>
</dbReference>
<dbReference type="Gene3D" id="3.40.50.620">
    <property type="entry name" value="HUPs"/>
    <property type="match status" value="1"/>
</dbReference>
<evidence type="ECO:0000256" key="5">
    <source>
        <dbReference type="ARBA" id="ARBA00022917"/>
    </source>
</evidence>
<dbReference type="GO" id="GO:0006431">
    <property type="term" value="P:methionyl-tRNA aminoacylation"/>
    <property type="evidence" value="ECO:0007669"/>
    <property type="project" value="UniProtKB-UniRule"/>
</dbReference>
<comment type="subcellular location">
    <subcellularLocation>
        <location evidence="8">Cytoplasm</location>
    </subcellularLocation>
</comment>
<dbReference type="InterPro" id="IPR009080">
    <property type="entry name" value="tRNAsynth_Ia_anticodon-bd"/>
</dbReference>
<dbReference type="Proteomes" id="UP000607397">
    <property type="component" value="Unassembled WGS sequence"/>
</dbReference>
<dbReference type="EC" id="6.1.1.10" evidence="8"/>
<feature type="binding site" evidence="8">
    <location>
        <position position="134"/>
    </location>
    <ligand>
        <name>Zn(2+)</name>
        <dbReference type="ChEBI" id="CHEBI:29105"/>
    </ligand>
</feature>
<dbReference type="CDD" id="cd07957">
    <property type="entry name" value="Anticodon_Ia_Met"/>
    <property type="match status" value="1"/>
</dbReference>
<accession>A0A8K2A0C4</accession>
<comment type="caution">
    <text evidence="8">Lacks conserved residue(s) required for the propagation of feature annotation.</text>
</comment>
<protein>
    <recommendedName>
        <fullName evidence="8">Methionine--tRNA ligase</fullName>
        <ecNumber evidence="8">6.1.1.10</ecNumber>
    </recommendedName>
    <alternativeName>
        <fullName evidence="8">Methionyl-tRNA synthetase</fullName>
        <shortName evidence="8">MetRS</shortName>
    </alternativeName>
</protein>
<dbReference type="CDD" id="cd00814">
    <property type="entry name" value="MetRS_core"/>
    <property type="match status" value="1"/>
</dbReference>
<keyword evidence="3 8" id="KW-0547">Nucleotide-binding</keyword>
<organism evidence="12 13">
    <name type="scientific">Petrachloros mirabilis ULC683</name>
    <dbReference type="NCBI Taxonomy" id="2781853"/>
    <lineage>
        <taxon>Bacteria</taxon>
        <taxon>Bacillati</taxon>
        <taxon>Cyanobacteriota</taxon>
        <taxon>Cyanophyceae</taxon>
        <taxon>Synechococcales</taxon>
        <taxon>Petrachlorosaceae</taxon>
        <taxon>Petrachloros</taxon>
        <taxon>Petrachloros mirabilis</taxon>
    </lineage>
</organism>
<comment type="subunit">
    <text evidence="8">Monomer.</text>
</comment>
<evidence type="ECO:0000256" key="7">
    <source>
        <dbReference type="ARBA" id="ARBA00047364"/>
    </source>
</evidence>
<keyword evidence="13" id="KW-1185">Reference proteome</keyword>
<dbReference type="FunFam" id="2.170.220.10:FF:000001">
    <property type="entry name" value="methionine--tRNA ligase, mitochondrial"/>
    <property type="match status" value="1"/>
</dbReference>
<dbReference type="NCBIfam" id="NF008900">
    <property type="entry name" value="PRK12267.1"/>
    <property type="match status" value="1"/>
</dbReference>
<evidence type="ECO:0000256" key="2">
    <source>
        <dbReference type="ARBA" id="ARBA00022598"/>
    </source>
</evidence>
<evidence type="ECO:0000256" key="9">
    <source>
        <dbReference type="RuleBase" id="RU363039"/>
    </source>
</evidence>
<feature type="domain" description="Methionyl/Leucyl tRNA synthetase" evidence="10">
    <location>
        <begin position="149"/>
        <end position="369"/>
    </location>
</feature>
<dbReference type="GO" id="GO:0005737">
    <property type="term" value="C:cytoplasm"/>
    <property type="evidence" value="ECO:0007669"/>
    <property type="project" value="UniProtKB-SubCell"/>
</dbReference>
<dbReference type="PRINTS" id="PR01041">
    <property type="entry name" value="TRNASYNTHMET"/>
</dbReference>